<dbReference type="AlphaFoldDB" id="A0A1M6UFK2"/>
<accession>A0A1M6UFK2</accession>
<evidence type="ECO:0008006" key="3">
    <source>
        <dbReference type="Google" id="ProtNLM"/>
    </source>
</evidence>
<protein>
    <recommendedName>
        <fullName evidence="3">DUF4376 domain-containing protein</fullName>
    </recommendedName>
</protein>
<keyword evidence="2" id="KW-1185">Reference proteome</keyword>
<evidence type="ECO:0000313" key="1">
    <source>
        <dbReference type="EMBL" id="SHK67950.1"/>
    </source>
</evidence>
<proteinExistence type="predicted"/>
<gene>
    <name evidence="1" type="ORF">SAMN05192556_104250</name>
</gene>
<dbReference type="RefSeq" id="WP_064700469.1">
    <property type="nucleotide sequence ID" value="NZ_BDEO01000011.1"/>
</dbReference>
<evidence type="ECO:0000313" key="2">
    <source>
        <dbReference type="Proteomes" id="UP000184248"/>
    </source>
</evidence>
<dbReference type="EMBL" id="FRAL01000004">
    <property type="protein sequence ID" value="SHK67950.1"/>
    <property type="molecule type" value="Genomic_DNA"/>
</dbReference>
<name>A0A1M6UFK2_9GAMM</name>
<dbReference type="Proteomes" id="UP000184248">
    <property type="component" value="Unassembled WGS sequence"/>
</dbReference>
<sequence>MDIRNAKNNADGLTINCEIDHPELGWIPYTASPEVETETGKTVWAALQNMEVAPFDEEAHLAQAKASALAALNADYEAAANPLIRDYPATERLSWAQQLSEAEAYQAWVDAGEQGDAPATPTLSAILSGRNGSDGTETLADLAVAVINRAAAFIQWQQYTGLRQRGEWAIQAAETPDEARAVTWQTLIQDIQ</sequence>
<organism evidence="1 2">
    <name type="scientific">Halomonas caseinilytica</name>
    <dbReference type="NCBI Taxonomy" id="438744"/>
    <lineage>
        <taxon>Bacteria</taxon>
        <taxon>Pseudomonadati</taxon>
        <taxon>Pseudomonadota</taxon>
        <taxon>Gammaproteobacteria</taxon>
        <taxon>Oceanospirillales</taxon>
        <taxon>Halomonadaceae</taxon>
        <taxon>Halomonas</taxon>
    </lineage>
</organism>
<reference evidence="2" key="1">
    <citation type="submission" date="2016-11" db="EMBL/GenBank/DDBJ databases">
        <authorList>
            <person name="Varghese N."/>
            <person name="Submissions S."/>
        </authorList>
    </citation>
    <scope>NUCLEOTIDE SEQUENCE [LARGE SCALE GENOMIC DNA]</scope>
    <source>
        <strain evidence="2">ALO Sharm</strain>
    </source>
</reference>
<dbReference type="OrthoDB" id="6169346at2"/>